<keyword evidence="2" id="KW-0732">Signal</keyword>
<evidence type="ECO:0000256" key="2">
    <source>
        <dbReference type="SAM" id="SignalP"/>
    </source>
</evidence>
<comment type="caution">
    <text evidence="3">The sequence shown here is derived from an EMBL/GenBank/DDBJ whole genome shotgun (WGS) entry which is preliminary data.</text>
</comment>
<sequence>MRFNLTQFLVLGLLASEPLARTSDQCNQVPDSIGARDGVDSRVSAADTGMLASRKGSGKDPTKGSGNSSEHPNKGKDLRQTLDNAIRDSAPDTGSTESVLDKGYKADESVLEVAGNLEYGESVGVQLGDGEGWRSRAIWTKDLSDPIQQSAGNVEQRAIVVQQSFKRADTLKTAKFTELFYDNVNNLFRNDAVVDSAGNILKPQDAIDYAFEQLGADREDRLELDFASTDSKQQDIINFMSVETHVARIMSFLSDYRSRVGSKNIAKLHLFTEDNESAGDEYNIIIELTG</sequence>
<organism evidence="3 4">
    <name type="scientific">Xylaria hypoxylon</name>
    <dbReference type="NCBI Taxonomy" id="37992"/>
    <lineage>
        <taxon>Eukaryota</taxon>
        <taxon>Fungi</taxon>
        <taxon>Dikarya</taxon>
        <taxon>Ascomycota</taxon>
        <taxon>Pezizomycotina</taxon>
        <taxon>Sordariomycetes</taxon>
        <taxon>Xylariomycetidae</taxon>
        <taxon>Xylariales</taxon>
        <taxon>Xylariaceae</taxon>
        <taxon>Xylaria</taxon>
    </lineage>
</organism>
<feature type="signal peptide" evidence="2">
    <location>
        <begin position="1"/>
        <end position="20"/>
    </location>
</feature>
<reference evidence="3 4" key="1">
    <citation type="submission" date="2019-03" db="EMBL/GenBank/DDBJ databases">
        <title>Draft genome sequence of Xylaria hypoxylon DSM 108379, a ubiquitous saprotrophic-parasitic fungi on hardwood.</title>
        <authorList>
            <person name="Buettner E."/>
            <person name="Leonhardt S."/>
            <person name="Gebauer A.M."/>
            <person name="Liers C."/>
            <person name="Hofrichter M."/>
            <person name="Kellner H."/>
        </authorList>
    </citation>
    <scope>NUCLEOTIDE SEQUENCE [LARGE SCALE GENOMIC DNA]</scope>
    <source>
        <strain evidence="3 4">DSM 108379</strain>
    </source>
</reference>
<dbReference type="AlphaFoldDB" id="A0A4Z0YCF8"/>
<dbReference type="STRING" id="37992.A0A4Z0YCF8"/>
<evidence type="ECO:0000256" key="1">
    <source>
        <dbReference type="SAM" id="MobiDB-lite"/>
    </source>
</evidence>
<accession>A0A4Z0YCF8</accession>
<evidence type="ECO:0000313" key="3">
    <source>
        <dbReference type="EMBL" id="TGJ80737.1"/>
    </source>
</evidence>
<dbReference type="Proteomes" id="UP000297716">
    <property type="component" value="Unassembled WGS sequence"/>
</dbReference>
<dbReference type="OrthoDB" id="4756972at2759"/>
<proteinExistence type="predicted"/>
<gene>
    <name evidence="3" type="ORF">E0Z10_g8022</name>
</gene>
<feature type="chain" id="PRO_5021201204" evidence="2">
    <location>
        <begin position="21"/>
        <end position="290"/>
    </location>
</feature>
<evidence type="ECO:0000313" key="4">
    <source>
        <dbReference type="Proteomes" id="UP000297716"/>
    </source>
</evidence>
<feature type="region of interest" description="Disordered" evidence="1">
    <location>
        <begin position="48"/>
        <end position="77"/>
    </location>
</feature>
<name>A0A4Z0YCF8_9PEZI</name>
<protein>
    <submittedName>
        <fullName evidence="3">Uncharacterized protein</fullName>
    </submittedName>
</protein>
<keyword evidence="4" id="KW-1185">Reference proteome</keyword>
<dbReference type="EMBL" id="SKBN01000204">
    <property type="protein sequence ID" value="TGJ80737.1"/>
    <property type="molecule type" value="Genomic_DNA"/>
</dbReference>